<reference evidence="3" key="1">
    <citation type="submission" date="2016-11" db="UniProtKB">
        <authorList>
            <consortium name="WormBaseParasite"/>
        </authorList>
    </citation>
    <scope>IDENTIFICATION</scope>
</reference>
<evidence type="ECO:0000313" key="2">
    <source>
        <dbReference type="Proteomes" id="UP000095287"/>
    </source>
</evidence>
<protein>
    <submittedName>
        <fullName evidence="3">Uncharacterized protein</fullName>
    </submittedName>
</protein>
<organism evidence="2 3">
    <name type="scientific">Steinernema glaseri</name>
    <dbReference type="NCBI Taxonomy" id="37863"/>
    <lineage>
        <taxon>Eukaryota</taxon>
        <taxon>Metazoa</taxon>
        <taxon>Ecdysozoa</taxon>
        <taxon>Nematoda</taxon>
        <taxon>Chromadorea</taxon>
        <taxon>Rhabditida</taxon>
        <taxon>Tylenchina</taxon>
        <taxon>Panagrolaimomorpha</taxon>
        <taxon>Strongyloidoidea</taxon>
        <taxon>Steinernematidae</taxon>
        <taxon>Steinernema</taxon>
    </lineage>
</organism>
<keyword evidence="2" id="KW-1185">Reference proteome</keyword>
<proteinExistence type="predicted"/>
<accession>A0A1I7Y856</accession>
<dbReference type="Proteomes" id="UP000095287">
    <property type="component" value="Unplaced"/>
</dbReference>
<evidence type="ECO:0000313" key="3">
    <source>
        <dbReference type="WBParaSite" id="L893_g13646.t1"/>
    </source>
</evidence>
<name>A0A1I7Y856_9BILA</name>
<dbReference type="AlphaFoldDB" id="A0A1I7Y856"/>
<sequence>MLSKLAELQISEAVEEEDDSSEEEDTSEEEEEEDDLSPSARNSSNLTIITMQLFTISLFVVLGSAQSCLRSPPGGGVIREFIIDIALLTYSADGTVSSKRPPTTPTTPTTSTTSCMGPPNSPAVH</sequence>
<feature type="region of interest" description="Disordered" evidence="1">
    <location>
        <begin position="1"/>
        <end position="43"/>
    </location>
</feature>
<feature type="region of interest" description="Disordered" evidence="1">
    <location>
        <begin position="93"/>
        <end position="125"/>
    </location>
</feature>
<dbReference type="WBParaSite" id="L893_g13646.t1">
    <property type="protein sequence ID" value="L893_g13646.t1"/>
    <property type="gene ID" value="L893_g13646"/>
</dbReference>
<evidence type="ECO:0000256" key="1">
    <source>
        <dbReference type="SAM" id="MobiDB-lite"/>
    </source>
</evidence>
<feature type="compositionally biased region" description="Acidic residues" evidence="1">
    <location>
        <begin position="13"/>
        <end position="36"/>
    </location>
</feature>